<feature type="compositionally biased region" description="Polar residues" evidence="1">
    <location>
        <begin position="119"/>
        <end position="134"/>
    </location>
</feature>
<gene>
    <name evidence="2" type="ORF">E2C01_078433</name>
</gene>
<name>A0A5B7IQ73_PORTR</name>
<dbReference type="EMBL" id="VSRR010063270">
    <property type="protein sequence ID" value="MPC83717.1"/>
    <property type="molecule type" value="Genomic_DNA"/>
</dbReference>
<evidence type="ECO:0000256" key="1">
    <source>
        <dbReference type="SAM" id="MobiDB-lite"/>
    </source>
</evidence>
<accession>A0A5B7IQ73</accession>
<keyword evidence="3" id="KW-1185">Reference proteome</keyword>
<evidence type="ECO:0000313" key="2">
    <source>
        <dbReference type="EMBL" id="MPC83717.1"/>
    </source>
</evidence>
<sequence length="144" mass="15589">MLMRVCLRARAQDVTRYALQSRVGGGMRSLPTSTQHEKERDTTFDSITTTNTQLEVEDTPPPLAPKKSSLSGIQDAKGGGRESRLGMEGRGGGRDSRVGAYDGRHGGGGLPGEGYGRGSCQQRHSMPSDVQLTTIYPPPRRFEL</sequence>
<reference evidence="2 3" key="1">
    <citation type="submission" date="2019-05" db="EMBL/GenBank/DDBJ databases">
        <title>Another draft genome of Portunus trituberculatus and its Hox gene families provides insights of decapod evolution.</title>
        <authorList>
            <person name="Jeong J.-H."/>
            <person name="Song I."/>
            <person name="Kim S."/>
            <person name="Choi T."/>
            <person name="Kim D."/>
            <person name="Ryu S."/>
            <person name="Kim W."/>
        </authorList>
    </citation>
    <scope>NUCLEOTIDE SEQUENCE [LARGE SCALE GENOMIC DNA]</scope>
    <source>
        <tissue evidence="2">Muscle</tissue>
    </source>
</reference>
<protein>
    <submittedName>
        <fullName evidence="2">Uncharacterized protein</fullName>
    </submittedName>
</protein>
<organism evidence="2 3">
    <name type="scientific">Portunus trituberculatus</name>
    <name type="common">Swimming crab</name>
    <name type="synonym">Neptunus trituberculatus</name>
    <dbReference type="NCBI Taxonomy" id="210409"/>
    <lineage>
        <taxon>Eukaryota</taxon>
        <taxon>Metazoa</taxon>
        <taxon>Ecdysozoa</taxon>
        <taxon>Arthropoda</taxon>
        <taxon>Crustacea</taxon>
        <taxon>Multicrustacea</taxon>
        <taxon>Malacostraca</taxon>
        <taxon>Eumalacostraca</taxon>
        <taxon>Eucarida</taxon>
        <taxon>Decapoda</taxon>
        <taxon>Pleocyemata</taxon>
        <taxon>Brachyura</taxon>
        <taxon>Eubrachyura</taxon>
        <taxon>Portunoidea</taxon>
        <taxon>Portunidae</taxon>
        <taxon>Portuninae</taxon>
        <taxon>Portunus</taxon>
    </lineage>
</organism>
<comment type="caution">
    <text evidence="2">The sequence shown here is derived from an EMBL/GenBank/DDBJ whole genome shotgun (WGS) entry which is preliminary data.</text>
</comment>
<dbReference type="Proteomes" id="UP000324222">
    <property type="component" value="Unassembled WGS sequence"/>
</dbReference>
<feature type="compositionally biased region" description="Basic and acidic residues" evidence="1">
    <location>
        <begin position="78"/>
        <end position="105"/>
    </location>
</feature>
<proteinExistence type="predicted"/>
<feature type="compositionally biased region" description="Gly residues" evidence="1">
    <location>
        <begin position="106"/>
        <end position="117"/>
    </location>
</feature>
<dbReference type="AlphaFoldDB" id="A0A5B7IQ73"/>
<evidence type="ECO:0000313" key="3">
    <source>
        <dbReference type="Proteomes" id="UP000324222"/>
    </source>
</evidence>
<feature type="region of interest" description="Disordered" evidence="1">
    <location>
        <begin position="24"/>
        <end position="144"/>
    </location>
</feature>